<evidence type="ECO:0000256" key="3">
    <source>
        <dbReference type="ARBA" id="ARBA00023163"/>
    </source>
</evidence>
<gene>
    <name evidence="6" type="ORF">RM425_11735</name>
</gene>
<name>A0ABU2K8R8_9ACTN</name>
<dbReference type="InterPro" id="IPR013196">
    <property type="entry name" value="HTH_11"/>
</dbReference>
<protein>
    <submittedName>
        <fullName evidence="6">YafY family protein</fullName>
    </submittedName>
</protein>
<dbReference type="Pfam" id="PF08279">
    <property type="entry name" value="HTH_11"/>
    <property type="match status" value="1"/>
</dbReference>
<organism evidence="6 7">
    <name type="scientific">Blastococcus goldschmidtiae</name>
    <dbReference type="NCBI Taxonomy" id="3075546"/>
    <lineage>
        <taxon>Bacteria</taxon>
        <taxon>Bacillati</taxon>
        <taxon>Actinomycetota</taxon>
        <taxon>Actinomycetes</taxon>
        <taxon>Geodermatophilales</taxon>
        <taxon>Geodermatophilaceae</taxon>
        <taxon>Blastococcus</taxon>
    </lineage>
</organism>
<dbReference type="InterPro" id="IPR036390">
    <property type="entry name" value="WH_DNA-bd_sf"/>
</dbReference>
<evidence type="ECO:0000256" key="1">
    <source>
        <dbReference type="ARBA" id="ARBA00023015"/>
    </source>
</evidence>
<dbReference type="EMBL" id="JAVREI010000007">
    <property type="protein sequence ID" value="MDT0276571.1"/>
    <property type="molecule type" value="Genomic_DNA"/>
</dbReference>
<dbReference type="InterPro" id="IPR036388">
    <property type="entry name" value="WH-like_DNA-bd_sf"/>
</dbReference>
<feature type="domain" description="HTH deoR-type" evidence="5">
    <location>
        <begin position="4"/>
        <end position="59"/>
    </location>
</feature>
<evidence type="ECO:0000256" key="2">
    <source>
        <dbReference type="ARBA" id="ARBA00023125"/>
    </source>
</evidence>
<accession>A0ABU2K8R8</accession>
<dbReference type="InterPro" id="IPR026881">
    <property type="entry name" value="WYL_dom"/>
</dbReference>
<dbReference type="PANTHER" id="PTHR34580:SF3">
    <property type="entry name" value="PROTEIN PAFB"/>
    <property type="match status" value="1"/>
</dbReference>
<evidence type="ECO:0000256" key="4">
    <source>
        <dbReference type="SAM" id="MobiDB-lite"/>
    </source>
</evidence>
<dbReference type="RefSeq" id="WP_311345388.1">
    <property type="nucleotide sequence ID" value="NZ_JAVREI010000007.1"/>
</dbReference>
<keyword evidence="7" id="KW-1185">Reference proteome</keyword>
<dbReference type="PROSITE" id="PS51000">
    <property type="entry name" value="HTH_DEOR_2"/>
    <property type="match status" value="1"/>
</dbReference>
<dbReference type="InterPro" id="IPR028349">
    <property type="entry name" value="PafC-like"/>
</dbReference>
<proteinExistence type="predicted"/>
<feature type="region of interest" description="Disordered" evidence="4">
    <location>
        <begin position="317"/>
        <end position="344"/>
    </location>
</feature>
<keyword evidence="3" id="KW-0804">Transcription</keyword>
<comment type="caution">
    <text evidence="6">The sequence shown here is derived from an EMBL/GenBank/DDBJ whole genome shotgun (WGS) entry which is preliminary data.</text>
</comment>
<evidence type="ECO:0000259" key="5">
    <source>
        <dbReference type="PROSITE" id="PS51000"/>
    </source>
</evidence>
<reference evidence="7" key="1">
    <citation type="submission" date="2023-07" db="EMBL/GenBank/DDBJ databases">
        <title>30 novel species of actinomycetes from the DSMZ collection.</title>
        <authorList>
            <person name="Nouioui I."/>
        </authorList>
    </citation>
    <scope>NUCLEOTIDE SEQUENCE [LARGE SCALE GENOMIC DNA]</scope>
    <source>
        <strain evidence="7">DSM 46792</strain>
    </source>
</reference>
<evidence type="ECO:0000313" key="7">
    <source>
        <dbReference type="Proteomes" id="UP001183222"/>
    </source>
</evidence>
<keyword evidence="2" id="KW-0238">DNA-binding</keyword>
<evidence type="ECO:0000313" key="6">
    <source>
        <dbReference type="EMBL" id="MDT0276571.1"/>
    </source>
</evidence>
<dbReference type="SUPFAM" id="SSF46785">
    <property type="entry name" value="Winged helix' DNA-binding domain"/>
    <property type="match status" value="1"/>
</dbReference>
<sequence>MTGPGDRTLRLLSLLQQRRHWAGGDLAGRLGISLRTLRRDVERLREIGYPVDAQPGVDGGYRLAPGASLPPLLLDDDEAVALTVGLQAAAQSAVAGMAEASVRALTTVVQVLPARLRRRAEALGAMTVPAPGGAAGAVVDPQVLVAAAAACRDTERLEFSYTAADGARTERLTEPFRLVAMGRRWYLVAYDLGRGDWCSFRLDRLTAPRGTGQRFAPRPLPAEDAAAFVRRGTDARSAAHVVVVLVDASAVDVRRRVGPWATVTEQSGGRCLMRMETYDLTWAALALGSVEAEFTVLDPPALRDLLAEWAARFDRAAERAVPVSRRRDRPPPGARSARSAGSRH</sequence>
<dbReference type="PANTHER" id="PTHR34580">
    <property type="match status" value="1"/>
</dbReference>
<dbReference type="InterPro" id="IPR001034">
    <property type="entry name" value="DeoR_HTH"/>
</dbReference>
<dbReference type="PROSITE" id="PS00894">
    <property type="entry name" value="HTH_DEOR_1"/>
    <property type="match status" value="1"/>
</dbReference>
<dbReference type="Gene3D" id="1.10.10.10">
    <property type="entry name" value="Winged helix-like DNA-binding domain superfamily/Winged helix DNA-binding domain"/>
    <property type="match status" value="1"/>
</dbReference>
<dbReference type="Proteomes" id="UP001183222">
    <property type="component" value="Unassembled WGS sequence"/>
</dbReference>
<keyword evidence="1" id="KW-0805">Transcription regulation</keyword>
<dbReference type="InterPro" id="IPR057727">
    <property type="entry name" value="WCX_dom"/>
</dbReference>
<dbReference type="PROSITE" id="PS52050">
    <property type="entry name" value="WYL"/>
    <property type="match status" value="1"/>
</dbReference>
<dbReference type="PIRSF" id="PIRSF016838">
    <property type="entry name" value="PafC"/>
    <property type="match status" value="1"/>
</dbReference>
<dbReference type="InterPro" id="IPR051534">
    <property type="entry name" value="CBASS_pafABC_assoc_protein"/>
</dbReference>
<dbReference type="InterPro" id="IPR018356">
    <property type="entry name" value="Tscrpt_reg_HTH_DeoR_CS"/>
</dbReference>
<dbReference type="Pfam" id="PF25583">
    <property type="entry name" value="WCX"/>
    <property type="match status" value="1"/>
</dbReference>
<dbReference type="Pfam" id="PF13280">
    <property type="entry name" value="WYL"/>
    <property type="match status" value="1"/>
</dbReference>